<evidence type="ECO:0000313" key="6">
    <source>
        <dbReference type="EMBL" id="KAL3747726.1"/>
    </source>
</evidence>
<dbReference type="PROSITE" id="PS51485">
    <property type="entry name" value="PHYTOCYANIN"/>
    <property type="match status" value="1"/>
</dbReference>
<dbReference type="FunFam" id="2.60.40.420:FF:000034">
    <property type="entry name" value="Cupredoxin superfamily protein"/>
    <property type="match status" value="1"/>
</dbReference>
<dbReference type="EMBL" id="JBJKBG010000003">
    <property type="protein sequence ID" value="KAL3747726.1"/>
    <property type="molecule type" value="Genomic_DNA"/>
</dbReference>
<evidence type="ECO:0000259" key="5">
    <source>
        <dbReference type="PROSITE" id="PS51485"/>
    </source>
</evidence>
<name>A0ABD3LCV8_EUCGL</name>
<comment type="caution">
    <text evidence="6">The sequence shown here is derived from an EMBL/GenBank/DDBJ whole genome shotgun (WGS) entry which is preliminary data.</text>
</comment>
<dbReference type="PANTHER" id="PTHR33021:SF522">
    <property type="entry name" value="PHYTOCYANIN DOMAIN-CONTAINING PROTEIN"/>
    <property type="match status" value="1"/>
</dbReference>
<dbReference type="Proteomes" id="UP001634007">
    <property type="component" value="Unassembled WGS sequence"/>
</dbReference>
<feature type="chain" id="PRO_5044877063" description="Phytocyanin domain-containing protein" evidence="4">
    <location>
        <begin position="25"/>
        <end position="165"/>
    </location>
</feature>
<feature type="domain" description="Phytocyanin" evidence="5">
    <location>
        <begin position="26"/>
        <end position="130"/>
    </location>
</feature>
<dbReference type="AlphaFoldDB" id="A0ABD3LCV8"/>
<keyword evidence="1" id="KW-1015">Disulfide bond</keyword>
<feature type="transmembrane region" description="Helical" evidence="3">
    <location>
        <begin position="144"/>
        <end position="164"/>
    </location>
</feature>
<feature type="signal peptide" evidence="4">
    <location>
        <begin position="1"/>
        <end position="24"/>
    </location>
</feature>
<proteinExistence type="predicted"/>
<dbReference type="Pfam" id="PF02298">
    <property type="entry name" value="Cu_bind_like"/>
    <property type="match status" value="1"/>
</dbReference>
<keyword evidence="4" id="KW-0732">Signal</keyword>
<dbReference type="PANTHER" id="PTHR33021">
    <property type="entry name" value="BLUE COPPER PROTEIN"/>
    <property type="match status" value="1"/>
</dbReference>
<evidence type="ECO:0000313" key="7">
    <source>
        <dbReference type="Proteomes" id="UP001634007"/>
    </source>
</evidence>
<dbReference type="InterPro" id="IPR008972">
    <property type="entry name" value="Cupredoxin"/>
</dbReference>
<keyword evidence="3" id="KW-0812">Transmembrane</keyword>
<protein>
    <recommendedName>
        <fullName evidence="5">Phytocyanin domain-containing protein</fullName>
    </recommendedName>
</protein>
<evidence type="ECO:0000256" key="3">
    <source>
        <dbReference type="SAM" id="Phobius"/>
    </source>
</evidence>
<keyword evidence="3" id="KW-1133">Transmembrane helix</keyword>
<keyword evidence="3" id="KW-0472">Membrane</keyword>
<evidence type="ECO:0000256" key="2">
    <source>
        <dbReference type="ARBA" id="ARBA00023180"/>
    </source>
</evidence>
<keyword evidence="7" id="KW-1185">Reference proteome</keyword>
<evidence type="ECO:0000256" key="1">
    <source>
        <dbReference type="ARBA" id="ARBA00023157"/>
    </source>
</evidence>
<organism evidence="6 7">
    <name type="scientific">Eucalyptus globulus</name>
    <name type="common">Tasmanian blue gum</name>
    <dbReference type="NCBI Taxonomy" id="34317"/>
    <lineage>
        <taxon>Eukaryota</taxon>
        <taxon>Viridiplantae</taxon>
        <taxon>Streptophyta</taxon>
        <taxon>Embryophyta</taxon>
        <taxon>Tracheophyta</taxon>
        <taxon>Spermatophyta</taxon>
        <taxon>Magnoliopsida</taxon>
        <taxon>eudicotyledons</taxon>
        <taxon>Gunneridae</taxon>
        <taxon>Pentapetalae</taxon>
        <taxon>rosids</taxon>
        <taxon>malvids</taxon>
        <taxon>Myrtales</taxon>
        <taxon>Myrtaceae</taxon>
        <taxon>Myrtoideae</taxon>
        <taxon>Eucalypteae</taxon>
        <taxon>Eucalyptus</taxon>
    </lineage>
</organism>
<dbReference type="Gene3D" id="2.60.40.420">
    <property type="entry name" value="Cupredoxins - blue copper proteins"/>
    <property type="match status" value="1"/>
</dbReference>
<dbReference type="SUPFAM" id="SSF49503">
    <property type="entry name" value="Cupredoxins"/>
    <property type="match status" value="1"/>
</dbReference>
<keyword evidence="2" id="KW-0325">Glycoprotein</keyword>
<evidence type="ECO:0000256" key="4">
    <source>
        <dbReference type="SAM" id="SignalP"/>
    </source>
</evidence>
<dbReference type="InterPro" id="IPR039391">
    <property type="entry name" value="Phytocyanin-like"/>
</dbReference>
<dbReference type="InterPro" id="IPR003245">
    <property type="entry name" value="Phytocyanin_dom"/>
</dbReference>
<gene>
    <name evidence="6" type="ORF">ACJRO7_016520</name>
</gene>
<accession>A0ABD3LCV8</accession>
<sequence length="165" mass="17305">MGRGVVPTGCLVVAILACLGGAVATTEYVVGDSRGWTASPNITVGYYDEWATNKTFTGGDSLKFVWNGTHNVAFVTKEEYDNCTKEISATLGGLAYIYTLPAYANGPHYFISTIDSDCENGQKLAINVISLTPAKSPNSSASSITAGALSVLVLVSSSIMAVFMN</sequence>
<dbReference type="PROSITE" id="PS51257">
    <property type="entry name" value="PROKAR_LIPOPROTEIN"/>
    <property type="match status" value="1"/>
</dbReference>
<reference evidence="6 7" key="1">
    <citation type="submission" date="2024-11" db="EMBL/GenBank/DDBJ databases">
        <title>Chromosome-level genome assembly of Eucalyptus globulus Labill. provides insights into its genome evolution.</title>
        <authorList>
            <person name="Li X."/>
        </authorList>
    </citation>
    <scope>NUCLEOTIDE SEQUENCE [LARGE SCALE GENOMIC DNA]</scope>
    <source>
        <strain evidence="6">CL2024</strain>
        <tissue evidence="6">Fresh tender leaves</tissue>
    </source>
</reference>